<sequence length="238" mass="24279">MAAAATGVPPALTLSEAYATLGLGEGSAYDEVLAAKNVLLERHADDLERRYQVEQAYDLIFASQLRARLTGDLPVASNVRFADVRRPAPPAPPAGAAAAAQKAQQLLQGIPGGGVAVQAPRPRTATTAAAVFGVLAAWTLAQGLLEPSPQSAAADVPGVQLALATAATVYLLREEKRMGLGKAIGLALVGLVVGTFVGAAVQSWLRVDIIPLGALSSPGILVGEFSIIALAAVCLFLA</sequence>
<protein>
    <submittedName>
        <fullName evidence="2">Uncharacterized protein</fullName>
    </submittedName>
</protein>
<dbReference type="PANTHER" id="PTHR33372">
    <property type="match status" value="1"/>
</dbReference>
<dbReference type="Proteomes" id="UP000008141">
    <property type="component" value="Unassembled WGS sequence"/>
</dbReference>
<evidence type="ECO:0000313" key="2">
    <source>
        <dbReference type="EMBL" id="EFN57194.1"/>
    </source>
</evidence>
<keyword evidence="1" id="KW-1133">Transmembrane helix</keyword>
<dbReference type="FunCoup" id="E1ZA32">
    <property type="interactions" value="371"/>
</dbReference>
<keyword evidence="1" id="KW-0812">Transmembrane</keyword>
<keyword evidence="3" id="KW-1185">Reference proteome</keyword>
<dbReference type="STRING" id="554065.E1ZA32"/>
<accession>E1ZA32</accession>
<dbReference type="eggNOG" id="KOG0017">
    <property type="taxonomic scope" value="Eukaryota"/>
</dbReference>
<dbReference type="OMA" id="FDMSVET"/>
<dbReference type="InParanoid" id="E1ZA32"/>
<dbReference type="GeneID" id="17356705"/>
<feature type="transmembrane region" description="Helical" evidence="1">
    <location>
        <begin position="217"/>
        <end position="237"/>
    </location>
</feature>
<reference evidence="2 3" key="1">
    <citation type="journal article" date="2010" name="Plant Cell">
        <title>The Chlorella variabilis NC64A genome reveals adaptation to photosymbiosis, coevolution with viruses, and cryptic sex.</title>
        <authorList>
            <person name="Blanc G."/>
            <person name="Duncan G."/>
            <person name="Agarkova I."/>
            <person name="Borodovsky M."/>
            <person name="Gurnon J."/>
            <person name="Kuo A."/>
            <person name="Lindquist E."/>
            <person name="Lucas S."/>
            <person name="Pangilinan J."/>
            <person name="Polle J."/>
            <person name="Salamov A."/>
            <person name="Terry A."/>
            <person name="Yamada T."/>
            <person name="Dunigan D.D."/>
            <person name="Grigoriev I.V."/>
            <person name="Claverie J.M."/>
            <person name="Van Etten J.L."/>
        </authorList>
    </citation>
    <scope>NUCLEOTIDE SEQUENCE [LARGE SCALE GENOMIC DNA]</scope>
    <source>
        <strain evidence="2 3">NC64A</strain>
    </source>
</reference>
<proteinExistence type="predicted"/>
<name>E1ZA32_CHLVA</name>
<keyword evidence="1" id="KW-0472">Membrane</keyword>
<dbReference type="PANTHER" id="PTHR33372:SF2">
    <property type="entry name" value="PROTEIN CHAPERONE-LIKE PROTEIN OF POR1, CHLOROPLASTIC"/>
    <property type="match status" value="1"/>
</dbReference>
<dbReference type="InterPro" id="IPR021788">
    <property type="entry name" value="CPP1-like"/>
</dbReference>
<gene>
    <name evidence="2" type="ORF">CHLNCDRAFT_143604</name>
</gene>
<dbReference type="GO" id="GO:0031969">
    <property type="term" value="C:chloroplast membrane"/>
    <property type="evidence" value="ECO:0007669"/>
    <property type="project" value="TreeGrafter"/>
</dbReference>
<dbReference type="EMBL" id="GL433840">
    <property type="protein sequence ID" value="EFN57194.1"/>
    <property type="molecule type" value="Genomic_DNA"/>
</dbReference>
<organism evidence="3">
    <name type="scientific">Chlorella variabilis</name>
    <name type="common">Green alga</name>
    <dbReference type="NCBI Taxonomy" id="554065"/>
    <lineage>
        <taxon>Eukaryota</taxon>
        <taxon>Viridiplantae</taxon>
        <taxon>Chlorophyta</taxon>
        <taxon>core chlorophytes</taxon>
        <taxon>Trebouxiophyceae</taxon>
        <taxon>Chlorellales</taxon>
        <taxon>Chlorellaceae</taxon>
        <taxon>Chlorella clade</taxon>
        <taxon>Chlorella</taxon>
    </lineage>
</organism>
<dbReference type="RefSeq" id="XP_005849296.1">
    <property type="nucleotide sequence ID" value="XM_005849234.1"/>
</dbReference>
<evidence type="ECO:0000256" key="1">
    <source>
        <dbReference type="SAM" id="Phobius"/>
    </source>
</evidence>
<dbReference type="AlphaFoldDB" id="E1ZA32"/>
<dbReference type="KEGG" id="cvr:CHLNCDRAFT_143604"/>
<evidence type="ECO:0000313" key="3">
    <source>
        <dbReference type="Proteomes" id="UP000008141"/>
    </source>
</evidence>
<feature type="transmembrane region" description="Helical" evidence="1">
    <location>
        <begin position="184"/>
        <end position="205"/>
    </location>
</feature>
<dbReference type="OrthoDB" id="513574at2759"/>
<dbReference type="Pfam" id="PF11833">
    <property type="entry name" value="CPP1-like"/>
    <property type="match status" value="1"/>
</dbReference>